<accession>A0AAV6NPC1</accession>
<dbReference type="EMBL" id="JAGKQH010000004">
    <property type="protein sequence ID" value="KAG6600625.1"/>
    <property type="molecule type" value="Genomic_DNA"/>
</dbReference>
<dbReference type="PROSITE" id="PS50800">
    <property type="entry name" value="SAP"/>
    <property type="match status" value="1"/>
</dbReference>
<feature type="compositionally biased region" description="Polar residues" evidence="1">
    <location>
        <begin position="70"/>
        <end position="83"/>
    </location>
</feature>
<dbReference type="CDD" id="cd16981">
    <property type="entry name" value="CID_RPRD_like"/>
    <property type="match status" value="1"/>
</dbReference>
<evidence type="ECO:0000259" key="2">
    <source>
        <dbReference type="PROSITE" id="PS50800"/>
    </source>
</evidence>
<dbReference type="AlphaFoldDB" id="A0AAV6NPC1"/>
<proteinExistence type="predicted"/>
<reference evidence="4 5" key="1">
    <citation type="journal article" date="2021" name="Hortic Res">
        <title>The domestication of Cucurbita argyrosperma as revealed by the genome of its wild relative.</title>
        <authorList>
            <person name="Barrera-Redondo J."/>
            <person name="Sanchez-de la Vega G."/>
            <person name="Aguirre-Liguori J.A."/>
            <person name="Castellanos-Morales G."/>
            <person name="Gutierrez-Guerrero Y.T."/>
            <person name="Aguirre-Dugua X."/>
            <person name="Aguirre-Planter E."/>
            <person name="Tenaillon M.I."/>
            <person name="Lira-Saade R."/>
            <person name="Eguiarte L.E."/>
        </authorList>
    </citation>
    <scope>NUCLEOTIDE SEQUENCE [LARGE SCALE GENOMIC DNA]</scope>
    <source>
        <strain evidence="4">JBR-2021</strain>
    </source>
</reference>
<dbReference type="PROSITE" id="PS51391">
    <property type="entry name" value="CID"/>
    <property type="match status" value="1"/>
</dbReference>
<feature type="compositionally biased region" description="Low complexity" evidence="1">
    <location>
        <begin position="615"/>
        <end position="630"/>
    </location>
</feature>
<sequence length="1249" mass="138061">MSSKSKYPILENRPIDQWRVTELKDELKRRKLPIRGLKEDLIKRLDESLRIERENAEETNGVDDAPPVTDTDNNQEHASTVSETTKETNEDATVIEKVDGDEVQVEKNGSTAAVDEAILRDGVSLNGSPRVEEGSAVHVTTLETNITVAETVATEGALSVEGLQNMETKDNEDSKPQSEVEESKSQLDSKDSKLQMEIEDTQPQLVDVNMEAQVKNENLKSQHANLGHDSSDPDNQVSEVSPVIGSQVRTDSISTDSVTINEMIELKENISADHVKLELDVKQEMVEPSSSIVVPDAGESHPMDVEEPPVNKNVEESPANRDVLEAPVNKDVVDSFVKDVVQPFVKEDVEEKHDIKDMITDLHEKHDDIDVGLSEKLNLDRSSGDDSIEDAMEIKTDSGNNPEEMGEKNVKIEGPISKEEKFADIAVRGSTADKKNLDIESDVSSLPAEKRKILDQVGAGNTESVKRHRRWNAENLKIPEPQNAVHTSTSNSKDILQSTAPKRNFSRSDSTASEDPSKERVVLPSPKPPTNSLRIDRFLRPFTLKAVQELLSKTGSITSFWMDHIKTHCYVTYSSVEEAMKTRDAVYNLQWPPNGGRLLIAEFVDPQEVKIRVGAPQTPTPATVAPAVSTMPPPKQPEPSRLPRQQHAPPPSLPPPPPTNNLPQAREQLPLPPPPALPDKVDTPIVTLDDLFRKTKATPRIYYLPLSDEQVQGKLAAGRGKDIKHEQILADKLSKLNSTQQCIETLSHWCIFHRGKAELVVATWDKQFHNSEMIQKVPLLYLANDILQNSKRKGNEFVTEFWKVLPAALKNVLENGDNHGKTVISRLVDIWEQRKVFGSRTRSLKDVILGEEAPPPLEFSKKRTRSVRIVKRDSRSIRTKLCIGSAAEKIVSAFHLVLSEYANEETEMTNCNSAVQRVRKMESDVDVACSMAKNPQRKKLAKELEEEESILKQCIEKLQSGEASRMALISQLKEALHVQESELENIRTQMQVAQAQAEEARNMQNRLNDEGYVSKSSTSDSKAKAGQTPKKSAAAIAAEVADKLAASSSSQMIMTSVLSTFAAEEAKNTGLTKANNGLTVFAQNPMSSPANSILKPEAEDAKNTGVTKTNNGLNSFAPKPMSSSNSILKPEALAIGSDSNVFMSMQPHPAPTNHSYQSVMVPQPTIQSQAHNSQAQYQMFPNAPSQQYLQLSNGVLTPYGYGSLPSSTPMPPPPMPHMPLASDRFSRLGWCTMGILPLLSDNFVLKVKF</sequence>
<name>A0AAV6NPC1_9ROSI</name>
<dbReference type="PANTHER" id="PTHR47031:SF3">
    <property type="entry name" value="SAP DOMAIN-CONTAINING PROTEIN"/>
    <property type="match status" value="1"/>
</dbReference>
<feature type="region of interest" description="Disordered" evidence="1">
    <location>
        <begin position="1005"/>
        <end position="1028"/>
    </location>
</feature>
<feature type="region of interest" description="Disordered" evidence="1">
    <location>
        <begin position="53"/>
        <end position="92"/>
    </location>
</feature>
<evidence type="ECO:0000313" key="4">
    <source>
        <dbReference type="EMBL" id="KAG6600625.1"/>
    </source>
</evidence>
<feature type="domain" description="CID" evidence="3">
    <location>
        <begin position="721"/>
        <end position="853"/>
    </location>
</feature>
<dbReference type="Proteomes" id="UP000685013">
    <property type="component" value="Chromosome 4"/>
</dbReference>
<feature type="compositionally biased region" description="Pro residues" evidence="1">
    <location>
        <begin position="648"/>
        <end position="660"/>
    </location>
</feature>
<protein>
    <submittedName>
        <fullName evidence="4">Regulation of nuclear pre-mRNA domain-containing protein 1B</fullName>
    </submittedName>
</protein>
<feature type="compositionally biased region" description="Polar residues" evidence="1">
    <location>
        <begin position="484"/>
        <end position="514"/>
    </location>
</feature>
<comment type="caution">
    <text evidence="4">The sequence shown here is derived from an EMBL/GenBank/DDBJ whole genome shotgun (WGS) entry which is preliminary data.</text>
</comment>
<dbReference type="PANTHER" id="PTHR47031">
    <property type="entry name" value="SAP DNA-BINDING DOMAIN-CONTAINING PROTEIN"/>
    <property type="match status" value="1"/>
</dbReference>
<evidence type="ECO:0000259" key="3">
    <source>
        <dbReference type="PROSITE" id="PS51391"/>
    </source>
</evidence>
<dbReference type="Pfam" id="PF16294">
    <property type="entry name" value="RSB_motif"/>
    <property type="match status" value="1"/>
</dbReference>
<feature type="domain" description="SAP" evidence="2">
    <location>
        <begin position="15"/>
        <end position="49"/>
    </location>
</feature>
<keyword evidence="5" id="KW-1185">Reference proteome</keyword>
<dbReference type="InterPro" id="IPR003034">
    <property type="entry name" value="SAP_dom"/>
</dbReference>
<dbReference type="Pfam" id="PF02037">
    <property type="entry name" value="SAP"/>
    <property type="match status" value="1"/>
</dbReference>
<feature type="region of interest" description="Disordered" evidence="1">
    <location>
        <begin position="454"/>
        <end position="532"/>
    </location>
</feature>
<feature type="non-terminal residue" evidence="4">
    <location>
        <position position="1"/>
    </location>
</feature>
<evidence type="ECO:0000313" key="5">
    <source>
        <dbReference type="Proteomes" id="UP000685013"/>
    </source>
</evidence>
<feature type="compositionally biased region" description="Basic and acidic residues" evidence="1">
    <location>
        <begin position="167"/>
        <end position="194"/>
    </location>
</feature>
<dbReference type="SMART" id="SM00582">
    <property type="entry name" value="RPR"/>
    <property type="match status" value="1"/>
</dbReference>
<dbReference type="InterPro" id="IPR032552">
    <property type="entry name" value="RSB_motif"/>
</dbReference>
<evidence type="ECO:0000256" key="1">
    <source>
        <dbReference type="SAM" id="MobiDB-lite"/>
    </source>
</evidence>
<dbReference type="CDD" id="cd12432">
    <property type="entry name" value="RRM_ACINU"/>
    <property type="match status" value="1"/>
</dbReference>
<dbReference type="InterPro" id="IPR006569">
    <property type="entry name" value="CID_dom"/>
</dbReference>
<dbReference type="Pfam" id="PF04818">
    <property type="entry name" value="CID"/>
    <property type="match status" value="1"/>
</dbReference>
<dbReference type="SMART" id="SM00513">
    <property type="entry name" value="SAP"/>
    <property type="match status" value="1"/>
</dbReference>
<feature type="region of interest" description="Disordered" evidence="1">
    <location>
        <begin position="223"/>
        <end position="249"/>
    </location>
</feature>
<gene>
    <name evidence="4" type="primary">Rprd1b</name>
    <name evidence="4" type="ORF">SDJN03_05858</name>
</gene>
<feature type="region of interest" description="Disordered" evidence="1">
    <location>
        <begin position="293"/>
        <end position="316"/>
    </location>
</feature>
<organism evidence="4 5">
    <name type="scientific">Cucurbita argyrosperma subsp. sororia</name>
    <dbReference type="NCBI Taxonomy" id="37648"/>
    <lineage>
        <taxon>Eukaryota</taxon>
        <taxon>Viridiplantae</taxon>
        <taxon>Streptophyta</taxon>
        <taxon>Embryophyta</taxon>
        <taxon>Tracheophyta</taxon>
        <taxon>Spermatophyta</taxon>
        <taxon>Magnoliopsida</taxon>
        <taxon>eudicotyledons</taxon>
        <taxon>Gunneridae</taxon>
        <taxon>Pentapetalae</taxon>
        <taxon>rosids</taxon>
        <taxon>fabids</taxon>
        <taxon>Cucurbitales</taxon>
        <taxon>Cucurbitaceae</taxon>
        <taxon>Cucurbiteae</taxon>
        <taxon>Cucurbita</taxon>
    </lineage>
</organism>
<feature type="region of interest" description="Disordered" evidence="1">
    <location>
        <begin position="157"/>
        <end position="194"/>
    </location>
</feature>
<dbReference type="FunFam" id="1.25.40.90:FF:000018">
    <property type="entry name" value="ENTH/VHS family protein isoform 1"/>
    <property type="match status" value="1"/>
</dbReference>
<feature type="region of interest" description="Disordered" evidence="1">
    <location>
        <begin position="614"/>
        <end position="680"/>
    </location>
</feature>
<dbReference type="InterPro" id="IPR034257">
    <property type="entry name" value="Acinus_RRM"/>
</dbReference>